<keyword evidence="2" id="KW-0732">Signal</keyword>
<dbReference type="Pfam" id="PF00639">
    <property type="entry name" value="Rotamase"/>
    <property type="match status" value="2"/>
</dbReference>
<keyword evidence="1" id="KW-0697">Rotamase</keyword>
<dbReference type="EMBL" id="CP019344">
    <property type="protein sequence ID" value="ARN76552.1"/>
    <property type="molecule type" value="Genomic_DNA"/>
</dbReference>
<dbReference type="PANTHER" id="PTHR47245">
    <property type="entry name" value="PEPTIDYLPROLYL ISOMERASE"/>
    <property type="match status" value="1"/>
</dbReference>
<sequence>MKSLNAVTGVLIFLASFFTTAQDLEDRTLLTIDGKDYDAGTFMKVYLKNLDIVQDESQKDVDNYLDLYVKYRLKLQQAYDMNLQDDEEYQKELKNYRSSLSQSYLTDTEVTDQLVREVYDRSLEEVNASHILVQVGRGAEPADTLEAYKKILDIKKELDAGADFAKVAREKSEGPSAGNAGELGWFGPFRMVYQFEDAAYETEVGEYTDPFRTDFGYHILKVNDRRKSRGEVTVAHIMTFDRPADSTKTAETRIRDIYKQLEDGKSFEEMAREFSDDLRTAKDGGKLQRFGSGGLNSPIFVDAALEMDEIGSYTEPIKSKYGWHIIKLLEKHPPKSFEQQEKQLRQQITKSPRARKITQSFIKKLQDRYNAKVDVKVDGEMLQTVGDSIMQRSWKYKPLPEHAQKQLFSIQNKSYTVKDFYQFVEERQKKDFQQYDNKREKVESLLDAFVETSFINYYDENLERDNKDFAFIYSEFKEGILLFNLMEKKIWGKAKEDTVALKKYYESNKERYQWKRRIDIILTQNTSKETAEQVQELLRKGVEIDSIKAQINLDGRTKTIISSGTVEEDYSRLPEDFEIKTGVSKIYHEKEDSFYKVIMVNEIMEPSIKTFDEAIGAVINDYQQVLEKEWESSLKEGHDIKINKRTLKKVKKELAAKTD</sequence>
<proteinExistence type="predicted"/>
<dbReference type="InterPro" id="IPR050245">
    <property type="entry name" value="PrsA_foldase"/>
</dbReference>
<dbReference type="GO" id="GO:0003755">
    <property type="term" value="F:peptidyl-prolyl cis-trans isomerase activity"/>
    <property type="evidence" value="ECO:0007669"/>
    <property type="project" value="UniProtKB-KW"/>
</dbReference>
<dbReference type="RefSeq" id="WP_085765354.1">
    <property type="nucleotide sequence ID" value="NZ_CP019344.1"/>
</dbReference>
<evidence type="ECO:0000256" key="1">
    <source>
        <dbReference type="PROSITE-ProRule" id="PRU00278"/>
    </source>
</evidence>
<dbReference type="PANTHER" id="PTHR47245:SF2">
    <property type="entry name" value="PEPTIDYL-PROLYL CIS-TRANS ISOMERASE HP_0175-RELATED"/>
    <property type="match status" value="1"/>
</dbReference>
<keyword evidence="1 4" id="KW-0413">Isomerase</keyword>
<reference evidence="4 5" key="1">
    <citation type="submission" date="2016-11" db="EMBL/GenBank/DDBJ databases">
        <title>Trade-off between light-utilization and light-protection in marine flavobacteria.</title>
        <authorList>
            <person name="Kumagai Y."/>
        </authorList>
    </citation>
    <scope>NUCLEOTIDE SEQUENCE [LARGE SCALE GENOMIC DNA]</scope>
    <source>
        <strain evidence="4 5">JCM 13191</strain>
    </source>
</reference>
<dbReference type="PROSITE" id="PS50198">
    <property type="entry name" value="PPIC_PPIASE_2"/>
    <property type="match status" value="2"/>
</dbReference>
<accession>A0A1W6MG49</accession>
<dbReference type="OrthoDB" id="14196at2"/>
<dbReference type="InterPro" id="IPR046357">
    <property type="entry name" value="PPIase_dom_sf"/>
</dbReference>
<gene>
    <name evidence="4" type="ORF">BST97_00215</name>
</gene>
<organism evidence="4 5">
    <name type="scientific">Nonlabens spongiae</name>
    <dbReference type="NCBI Taxonomy" id="331648"/>
    <lineage>
        <taxon>Bacteria</taxon>
        <taxon>Pseudomonadati</taxon>
        <taxon>Bacteroidota</taxon>
        <taxon>Flavobacteriia</taxon>
        <taxon>Flavobacteriales</taxon>
        <taxon>Flavobacteriaceae</taxon>
        <taxon>Nonlabens</taxon>
    </lineage>
</organism>
<name>A0A1W6MG49_9FLAO</name>
<evidence type="ECO:0000313" key="5">
    <source>
        <dbReference type="Proteomes" id="UP000193431"/>
    </source>
</evidence>
<feature type="domain" description="PpiC" evidence="3">
    <location>
        <begin position="229"/>
        <end position="330"/>
    </location>
</feature>
<dbReference type="AlphaFoldDB" id="A0A1W6MG49"/>
<feature type="domain" description="PpiC" evidence="3">
    <location>
        <begin position="123"/>
        <end position="224"/>
    </location>
</feature>
<evidence type="ECO:0000256" key="2">
    <source>
        <dbReference type="SAM" id="SignalP"/>
    </source>
</evidence>
<dbReference type="STRING" id="331648.BST97_00215"/>
<keyword evidence="5" id="KW-1185">Reference proteome</keyword>
<dbReference type="Proteomes" id="UP000193431">
    <property type="component" value="Chromosome"/>
</dbReference>
<dbReference type="SUPFAM" id="SSF54534">
    <property type="entry name" value="FKBP-like"/>
    <property type="match status" value="2"/>
</dbReference>
<protein>
    <submittedName>
        <fullName evidence="4">Peptidylprolyl isomerase</fullName>
    </submittedName>
</protein>
<dbReference type="InterPro" id="IPR000297">
    <property type="entry name" value="PPIase_PpiC"/>
</dbReference>
<feature type="chain" id="PRO_5012145207" evidence="2">
    <location>
        <begin position="22"/>
        <end position="659"/>
    </location>
</feature>
<evidence type="ECO:0000259" key="3">
    <source>
        <dbReference type="PROSITE" id="PS50198"/>
    </source>
</evidence>
<dbReference type="Gene3D" id="3.10.50.40">
    <property type="match status" value="2"/>
</dbReference>
<feature type="signal peptide" evidence="2">
    <location>
        <begin position="1"/>
        <end position="21"/>
    </location>
</feature>
<evidence type="ECO:0000313" key="4">
    <source>
        <dbReference type="EMBL" id="ARN76552.1"/>
    </source>
</evidence>